<evidence type="ECO:0000313" key="4">
    <source>
        <dbReference type="EMBL" id="KAL2917398.1"/>
    </source>
</evidence>
<accession>A0ABR4NCZ1</accession>
<feature type="compositionally biased region" description="Acidic residues" evidence="2">
    <location>
        <begin position="82"/>
        <end position="99"/>
    </location>
</feature>
<evidence type="ECO:0000256" key="1">
    <source>
        <dbReference type="ARBA" id="ARBA00009005"/>
    </source>
</evidence>
<feature type="compositionally biased region" description="Acidic residues" evidence="2">
    <location>
        <begin position="107"/>
        <end position="119"/>
    </location>
</feature>
<comment type="similarity">
    <text evidence="1">Belongs to the peptidase C14B family.</text>
</comment>
<dbReference type="PANTHER" id="PTHR48104">
    <property type="entry name" value="METACASPASE-4"/>
    <property type="match status" value="1"/>
</dbReference>
<comment type="caution">
    <text evidence="4">The sequence shown here is derived from an EMBL/GenBank/DDBJ whole genome shotgun (WGS) entry which is preliminary data.</text>
</comment>
<dbReference type="PANTHER" id="PTHR48104:SF30">
    <property type="entry name" value="METACASPASE-1"/>
    <property type="match status" value="1"/>
</dbReference>
<evidence type="ECO:0000259" key="3">
    <source>
        <dbReference type="Pfam" id="PF00656"/>
    </source>
</evidence>
<dbReference type="Proteomes" id="UP001527925">
    <property type="component" value="Unassembled WGS sequence"/>
</dbReference>
<dbReference type="InterPro" id="IPR011600">
    <property type="entry name" value="Pept_C14_caspase"/>
</dbReference>
<feature type="compositionally biased region" description="Basic and acidic residues" evidence="2">
    <location>
        <begin position="56"/>
        <end position="71"/>
    </location>
</feature>
<organism evidence="4 5">
    <name type="scientific">Polyrhizophydium stewartii</name>
    <dbReference type="NCBI Taxonomy" id="2732419"/>
    <lineage>
        <taxon>Eukaryota</taxon>
        <taxon>Fungi</taxon>
        <taxon>Fungi incertae sedis</taxon>
        <taxon>Chytridiomycota</taxon>
        <taxon>Chytridiomycota incertae sedis</taxon>
        <taxon>Chytridiomycetes</taxon>
        <taxon>Rhizophydiales</taxon>
        <taxon>Rhizophydiales incertae sedis</taxon>
        <taxon>Polyrhizophydium</taxon>
    </lineage>
</organism>
<feature type="region of interest" description="Disordered" evidence="2">
    <location>
        <begin position="1"/>
        <end position="142"/>
    </location>
</feature>
<gene>
    <name evidence="4" type="ORF">HK105_203062</name>
</gene>
<proteinExistence type="inferred from homology"/>
<name>A0ABR4NCZ1_9FUNG</name>
<keyword evidence="5" id="KW-1185">Reference proteome</keyword>
<dbReference type="Pfam" id="PF00656">
    <property type="entry name" value="Peptidase_C14"/>
    <property type="match status" value="1"/>
</dbReference>
<dbReference type="EMBL" id="JADGIZ020000011">
    <property type="protein sequence ID" value="KAL2917398.1"/>
    <property type="molecule type" value="Genomic_DNA"/>
</dbReference>
<dbReference type="Gene3D" id="3.40.50.12660">
    <property type="match status" value="2"/>
</dbReference>
<feature type="compositionally biased region" description="Polar residues" evidence="2">
    <location>
        <begin position="39"/>
        <end position="49"/>
    </location>
</feature>
<dbReference type="InterPro" id="IPR050452">
    <property type="entry name" value="Metacaspase"/>
</dbReference>
<evidence type="ECO:0000256" key="2">
    <source>
        <dbReference type="SAM" id="MobiDB-lite"/>
    </source>
</evidence>
<sequence length="461" mass="50909">MSFLFKSKSRGVSFAGSHDIKNMYQPPTINPVHPPEDGSQLSAAVSQWHQARVQRAKSESRVRTIVRELSSRSKSSARGQADDDDEYEDVDENENENEDEHEHDGEHDGEEEAGEEELYTDERLREPTRTMPPRTGTSSSLQYDEAPAELMQLSEGVLSSCTGTKKALLVGVVYRHSDAELHGCINDVLNVKQFLVEERGFDEDNILLLTEDEDEQFWPTGENIVQGMMWLLEDSKPGDSLVFQFSGHGAPMEDEDGDESDGYDETILPLDFEEKGVLTDDFMNELLVKRLPAGVRLTAIFDCCHSGSALDLPFTYRTDGTLKKTTALSSKISAIGSLFKGFAANLVSGDKNAAISGLTKGISKLHVRSKSLTEKIADKGSLVADVILFSGCKDAQTSEDIHVQGEGTGAMSYALLKSLRANPKITYGELISSIRDILAEFSQIPQISSARYMDLKQPFFM</sequence>
<evidence type="ECO:0000313" key="5">
    <source>
        <dbReference type="Proteomes" id="UP001527925"/>
    </source>
</evidence>
<protein>
    <recommendedName>
        <fullName evidence="3">Peptidase C14 caspase domain-containing protein</fullName>
    </recommendedName>
</protein>
<feature type="domain" description="Peptidase C14 caspase" evidence="3">
    <location>
        <begin position="165"/>
        <end position="450"/>
    </location>
</feature>
<reference evidence="4 5" key="1">
    <citation type="submission" date="2023-09" db="EMBL/GenBank/DDBJ databases">
        <title>Pangenome analysis of Batrachochytrium dendrobatidis and related Chytrids.</title>
        <authorList>
            <person name="Yacoub M.N."/>
            <person name="Stajich J.E."/>
            <person name="James T.Y."/>
        </authorList>
    </citation>
    <scope>NUCLEOTIDE SEQUENCE [LARGE SCALE GENOMIC DNA]</scope>
    <source>
        <strain evidence="4 5">JEL0888</strain>
    </source>
</reference>